<protein>
    <submittedName>
        <fullName evidence="1">Uncharacterized protein</fullName>
    </submittedName>
</protein>
<evidence type="ECO:0000313" key="1">
    <source>
        <dbReference type="EMBL" id="KAG8091976.1"/>
    </source>
</evidence>
<dbReference type="EMBL" id="JAAALK010000080">
    <property type="protein sequence ID" value="KAG8091976.1"/>
    <property type="molecule type" value="Genomic_DNA"/>
</dbReference>
<sequence>MSTTVACASSRSVVGASGPVWAAAVSTGLRCCPLRHPLILRPPWLLVLLPTNTRLNKQKLAKHVRFTDNNGTPVACLGDGDTGGPSLHPPSEPGAQVTNPWNYRQQYAPNPIIAHDSAVSAFVYRVIWKQKRIAPSGDEKSAQVPIELTWMWSKSLQCGRRCLFFTTKESTAQLAGIGT</sequence>
<dbReference type="Proteomes" id="UP000729402">
    <property type="component" value="Unassembled WGS sequence"/>
</dbReference>
<keyword evidence="2" id="KW-1185">Reference proteome</keyword>
<organism evidence="1 2">
    <name type="scientific">Zizania palustris</name>
    <name type="common">Northern wild rice</name>
    <dbReference type="NCBI Taxonomy" id="103762"/>
    <lineage>
        <taxon>Eukaryota</taxon>
        <taxon>Viridiplantae</taxon>
        <taxon>Streptophyta</taxon>
        <taxon>Embryophyta</taxon>
        <taxon>Tracheophyta</taxon>
        <taxon>Spermatophyta</taxon>
        <taxon>Magnoliopsida</taxon>
        <taxon>Liliopsida</taxon>
        <taxon>Poales</taxon>
        <taxon>Poaceae</taxon>
        <taxon>BOP clade</taxon>
        <taxon>Oryzoideae</taxon>
        <taxon>Oryzeae</taxon>
        <taxon>Zizaniinae</taxon>
        <taxon>Zizania</taxon>
    </lineage>
</organism>
<evidence type="ECO:0000313" key="2">
    <source>
        <dbReference type="Proteomes" id="UP000729402"/>
    </source>
</evidence>
<comment type="caution">
    <text evidence="1">The sequence shown here is derived from an EMBL/GenBank/DDBJ whole genome shotgun (WGS) entry which is preliminary data.</text>
</comment>
<reference evidence="1" key="1">
    <citation type="journal article" date="2021" name="bioRxiv">
        <title>Whole Genome Assembly and Annotation of Northern Wild Rice, Zizania palustris L., Supports a Whole Genome Duplication in the Zizania Genus.</title>
        <authorList>
            <person name="Haas M."/>
            <person name="Kono T."/>
            <person name="Macchietto M."/>
            <person name="Millas R."/>
            <person name="McGilp L."/>
            <person name="Shao M."/>
            <person name="Duquette J."/>
            <person name="Hirsch C.N."/>
            <person name="Kimball J."/>
        </authorList>
    </citation>
    <scope>NUCLEOTIDE SEQUENCE</scope>
    <source>
        <tissue evidence="1">Fresh leaf tissue</tissue>
    </source>
</reference>
<name>A0A8J6BSH4_ZIZPA</name>
<reference evidence="1" key="2">
    <citation type="submission" date="2021-02" db="EMBL/GenBank/DDBJ databases">
        <authorList>
            <person name="Kimball J.A."/>
            <person name="Haas M.W."/>
            <person name="Macchietto M."/>
            <person name="Kono T."/>
            <person name="Duquette J."/>
            <person name="Shao M."/>
        </authorList>
    </citation>
    <scope>NUCLEOTIDE SEQUENCE</scope>
    <source>
        <tissue evidence="1">Fresh leaf tissue</tissue>
    </source>
</reference>
<proteinExistence type="predicted"/>
<dbReference type="AlphaFoldDB" id="A0A8J6BSH4"/>
<accession>A0A8J6BSH4</accession>
<gene>
    <name evidence="1" type="ORF">GUJ93_ZPchr0012g19944</name>
</gene>